<dbReference type="Gene3D" id="1.20.120.450">
    <property type="entry name" value="dinb family like domain"/>
    <property type="match status" value="1"/>
</dbReference>
<comment type="caution">
    <text evidence="3">The sequence shown here is derived from an EMBL/GenBank/DDBJ whole genome shotgun (WGS) entry which is preliminary data.</text>
</comment>
<organism evidence="3 4">
    <name type="scientific">Fluctibacter corallii</name>
    <dbReference type="NCBI Taxonomy" id="2984329"/>
    <lineage>
        <taxon>Bacteria</taxon>
        <taxon>Pseudomonadati</taxon>
        <taxon>Pseudomonadota</taxon>
        <taxon>Gammaproteobacteria</taxon>
        <taxon>Alteromonadales</taxon>
        <taxon>Alteromonadaceae</taxon>
        <taxon>Fluctibacter</taxon>
    </lineage>
</organism>
<evidence type="ECO:0000313" key="3">
    <source>
        <dbReference type="EMBL" id="MCV2883678.1"/>
    </source>
</evidence>
<dbReference type="Proteomes" id="UP001652504">
    <property type="component" value="Unassembled WGS sequence"/>
</dbReference>
<dbReference type="RefSeq" id="WP_263710874.1">
    <property type="nucleotide sequence ID" value="NZ_JAOWKX010000001.1"/>
</dbReference>
<sequence>MSLVQHCRKLAEYNEWMNENVYDAASQLSRSALNANRGAFFGSVLGTLNHILVGDIIWLKRFHAQMPQFASLAPMQALQQPVSLDQILHNDIKSARQVRQQLDKLMLTFTHELTDEALVTTSIKYQSMKGQSHQKPLSYLLLHVFYHQTHHRGQASTLLSQMGVDIGVTDLLMKIPDV</sequence>
<gene>
    <name evidence="3" type="ORF">OE749_03050</name>
</gene>
<dbReference type="InterPro" id="IPR007837">
    <property type="entry name" value="DinB"/>
</dbReference>
<proteinExistence type="inferred from homology"/>
<dbReference type="SUPFAM" id="SSF109854">
    <property type="entry name" value="DinB/YfiT-like putative metalloenzymes"/>
    <property type="match status" value="1"/>
</dbReference>
<dbReference type="InterPro" id="IPR034660">
    <property type="entry name" value="DinB/YfiT-like"/>
</dbReference>
<keyword evidence="2" id="KW-0479">Metal-binding</keyword>
<reference evidence="3 4" key="1">
    <citation type="submission" date="2022-10" db="EMBL/GenBank/DDBJ databases">
        <title>Aestuariibacter sp. AA17 isolated from Montipora capitata coral fragment.</title>
        <authorList>
            <person name="Emsley S.A."/>
            <person name="Pfannmuller K.M."/>
            <person name="Loughran R.M."/>
            <person name="Shlafstein M."/>
            <person name="Papke E."/>
            <person name="Saw J.H."/>
            <person name="Ushijima B."/>
            <person name="Videau P."/>
        </authorList>
    </citation>
    <scope>NUCLEOTIDE SEQUENCE [LARGE SCALE GENOMIC DNA]</scope>
    <source>
        <strain evidence="3 4">AA17</strain>
    </source>
</reference>
<name>A0ABT3A4Z5_9ALTE</name>
<evidence type="ECO:0000256" key="2">
    <source>
        <dbReference type="ARBA" id="ARBA00022723"/>
    </source>
</evidence>
<dbReference type="Pfam" id="PF05163">
    <property type="entry name" value="DinB"/>
    <property type="match status" value="1"/>
</dbReference>
<protein>
    <submittedName>
        <fullName evidence="3">DinB family protein</fullName>
    </submittedName>
</protein>
<evidence type="ECO:0000256" key="1">
    <source>
        <dbReference type="ARBA" id="ARBA00008635"/>
    </source>
</evidence>
<evidence type="ECO:0000313" key="4">
    <source>
        <dbReference type="Proteomes" id="UP001652504"/>
    </source>
</evidence>
<accession>A0ABT3A4Z5</accession>
<dbReference type="PANTHER" id="PTHR37302">
    <property type="entry name" value="SLR1116 PROTEIN"/>
    <property type="match status" value="1"/>
</dbReference>
<dbReference type="EMBL" id="JAOWKX010000001">
    <property type="protein sequence ID" value="MCV2883678.1"/>
    <property type="molecule type" value="Genomic_DNA"/>
</dbReference>
<dbReference type="PANTHER" id="PTHR37302:SF1">
    <property type="entry name" value="PROTEIN DINB"/>
    <property type="match status" value="1"/>
</dbReference>
<comment type="similarity">
    <text evidence="1">Belongs to the DinB family.</text>
</comment>
<keyword evidence="4" id="KW-1185">Reference proteome</keyword>